<feature type="chain" id="PRO_5001494792" evidence="1">
    <location>
        <begin position="17"/>
        <end position="101"/>
    </location>
</feature>
<sequence length="101" mass="10454">MRLFVVAGLLVALIQAAPVPEVEDDVADAAKSGVDKAAEGLKDARHALGNLGAAAKEKLNAGAEAVVRKLTPVRTYVYTATGQFITAFGNISDKTASMLGR</sequence>
<feature type="signal peptide" evidence="1">
    <location>
        <begin position="1"/>
        <end position="16"/>
    </location>
</feature>
<protein>
    <submittedName>
        <fullName evidence="2">Uncharacterized protein</fullName>
    </submittedName>
</protein>
<keyword evidence="1" id="KW-0732">Signal</keyword>
<dbReference type="Proteomes" id="UP000024635">
    <property type="component" value="Unassembled WGS sequence"/>
</dbReference>
<proteinExistence type="predicted"/>
<organism evidence="2 3">
    <name type="scientific">Ancylostoma ceylanicum</name>
    <dbReference type="NCBI Taxonomy" id="53326"/>
    <lineage>
        <taxon>Eukaryota</taxon>
        <taxon>Metazoa</taxon>
        <taxon>Ecdysozoa</taxon>
        <taxon>Nematoda</taxon>
        <taxon>Chromadorea</taxon>
        <taxon>Rhabditida</taxon>
        <taxon>Rhabditina</taxon>
        <taxon>Rhabditomorpha</taxon>
        <taxon>Strongyloidea</taxon>
        <taxon>Ancylostomatidae</taxon>
        <taxon>Ancylostomatinae</taxon>
        <taxon>Ancylostoma</taxon>
    </lineage>
</organism>
<name>A0A016WK38_9BILA</name>
<dbReference type="OrthoDB" id="5877852at2759"/>
<keyword evidence="3" id="KW-1185">Reference proteome</keyword>
<evidence type="ECO:0000313" key="3">
    <source>
        <dbReference type="Proteomes" id="UP000024635"/>
    </source>
</evidence>
<evidence type="ECO:0000256" key="1">
    <source>
        <dbReference type="SAM" id="SignalP"/>
    </source>
</evidence>
<accession>A0A016WK38</accession>
<gene>
    <name evidence="2" type="primary">Acey_s0658.g1257</name>
    <name evidence="2" type="ORF">Y032_0658g1257</name>
</gene>
<reference evidence="3" key="1">
    <citation type="journal article" date="2015" name="Nat. Genet.">
        <title>The genome and transcriptome of the zoonotic hookworm Ancylostoma ceylanicum identify infection-specific gene families.</title>
        <authorList>
            <person name="Schwarz E.M."/>
            <person name="Hu Y."/>
            <person name="Antoshechkin I."/>
            <person name="Miller M.M."/>
            <person name="Sternberg P.W."/>
            <person name="Aroian R.V."/>
        </authorList>
    </citation>
    <scope>NUCLEOTIDE SEQUENCE</scope>
    <source>
        <strain evidence="3">HY135</strain>
    </source>
</reference>
<dbReference type="EMBL" id="JARK01000258">
    <property type="protein sequence ID" value="EYC39393.1"/>
    <property type="molecule type" value="Genomic_DNA"/>
</dbReference>
<evidence type="ECO:0000313" key="2">
    <source>
        <dbReference type="EMBL" id="EYC39393.1"/>
    </source>
</evidence>
<comment type="caution">
    <text evidence="2">The sequence shown here is derived from an EMBL/GenBank/DDBJ whole genome shotgun (WGS) entry which is preliminary data.</text>
</comment>
<dbReference type="AlphaFoldDB" id="A0A016WK38"/>